<dbReference type="SUPFAM" id="SSF51695">
    <property type="entry name" value="PLC-like phosphodiesterases"/>
    <property type="match status" value="1"/>
</dbReference>
<evidence type="ECO:0000313" key="2">
    <source>
        <dbReference type="EMBL" id="MCQ4635621.1"/>
    </source>
</evidence>
<dbReference type="Proteomes" id="UP001524502">
    <property type="component" value="Unassembled WGS sequence"/>
</dbReference>
<dbReference type="PANTHER" id="PTHR46211">
    <property type="entry name" value="GLYCEROPHOSPHORYL DIESTER PHOSPHODIESTERASE"/>
    <property type="match status" value="1"/>
</dbReference>
<dbReference type="InterPro" id="IPR030395">
    <property type="entry name" value="GP_PDE_dom"/>
</dbReference>
<dbReference type="EMBL" id="JANFXK010000002">
    <property type="protein sequence ID" value="MCQ4635621.1"/>
    <property type="molecule type" value="Genomic_DNA"/>
</dbReference>
<dbReference type="PANTHER" id="PTHR46211:SF1">
    <property type="entry name" value="GLYCEROPHOSPHODIESTER PHOSPHODIESTERASE, CYTOPLASMIC"/>
    <property type="match status" value="1"/>
</dbReference>
<reference evidence="2 3" key="1">
    <citation type="submission" date="2022-06" db="EMBL/GenBank/DDBJ databases">
        <title>Isolation of gut microbiota from human fecal samples.</title>
        <authorList>
            <person name="Pamer E.G."/>
            <person name="Barat B."/>
            <person name="Waligurski E."/>
            <person name="Medina S."/>
            <person name="Paddock L."/>
            <person name="Mostad J."/>
        </authorList>
    </citation>
    <scope>NUCLEOTIDE SEQUENCE [LARGE SCALE GENOMIC DNA]</scope>
    <source>
        <strain evidence="2 3">SL.3.17</strain>
    </source>
</reference>
<organism evidence="2 3">
    <name type="scientific">Anaerovorax odorimutans</name>
    <dbReference type="NCBI Taxonomy" id="109327"/>
    <lineage>
        <taxon>Bacteria</taxon>
        <taxon>Bacillati</taxon>
        <taxon>Bacillota</taxon>
        <taxon>Clostridia</taxon>
        <taxon>Peptostreptococcales</taxon>
        <taxon>Anaerovoracaceae</taxon>
        <taxon>Anaerovorax</taxon>
    </lineage>
</organism>
<comment type="caution">
    <text evidence="2">The sequence shown here is derived from an EMBL/GenBank/DDBJ whole genome shotgun (WGS) entry which is preliminary data.</text>
</comment>
<dbReference type="Gene3D" id="3.20.20.190">
    <property type="entry name" value="Phosphatidylinositol (PI) phosphodiesterase"/>
    <property type="match status" value="1"/>
</dbReference>
<protein>
    <recommendedName>
        <fullName evidence="1">GP-PDE domain-containing protein</fullName>
    </recommendedName>
</protein>
<evidence type="ECO:0000313" key="3">
    <source>
        <dbReference type="Proteomes" id="UP001524502"/>
    </source>
</evidence>
<sequence length="252" mass="28189">MSKTIYAAHRGYSSTAPENSIPAFEAAVKRGFGAVECDVWEAKRDGRGPELMVMHDENLSRMCGLNVRITKLTRSELSEYPITRGKNIARYGGAVPIPCFEEYLDVLKTGGAIPVIEVKSREPEDEHNAIPEETAEHLTRLLYQKLPDRPAVLQSFNLHSLYRLLPHIKENTELLYLVKKPGLLKTEKLLQYKKAGITGISAKYTILSSGLMARIHKCGHKLAVWTVDSGILARKLASADHAEYVISNKIYE</sequence>
<evidence type="ECO:0000259" key="1">
    <source>
        <dbReference type="PROSITE" id="PS51704"/>
    </source>
</evidence>
<feature type="domain" description="GP-PDE" evidence="1">
    <location>
        <begin position="4"/>
        <end position="252"/>
    </location>
</feature>
<accession>A0ABT1RKY7</accession>
<proteinExistence type="predicted"/>
<dbReference type="InterPro" id="IPR017946">
    <property type="entry name" value="PLC-like_Pdiesterase_TIM-brl"/>
</dbReference>
<dbReference type="PROSITE" id="PS51704">
    <property type="entry name" value="GP_PDE"/>
    <property type="match status" value="1"/>
</dbReference>
<keyword evidence="3" id="KW-1185">Reference proteome</keyword>
<name>A0ABT1RKY7_9FIRM</name>
<dbReference type="Pfam" id="PF03009">
    <property type="entry name" value="GDPD"/>
    <property type="match status" value="1"/>
</dbReference>
<dbReference type="RefSeq" id="WP_256130813.1">
    <property type="nucleotide sequence ID" value="NZ_JANFXK010000002.1"/>
</dbReference>
<gene>
    <name evidence="2" type="ORF">NE619_02680</name>
</gene>